<keyword evidence="5 8" id="KW-0812">Transmembrane</keyword>
<dbReference type="Pfam" id="PF02028">
    <property type="entry name" value="BCCT"/>
    <property type="match status" value="1"/>
</dbReference>
<feature type="transmembrane region" description="Helical" evidence="8">
    <location>
        <begin position="328"/>
        <end position="348"/>
    </location>
</feature>
<feature type="transmembrane region" description="Helical" evidence="8">
    <location>
        <begin position="280"/>
        <end position="308"/>
    </location>
</feature>
<feature type="transmembrane region" description="Helical" evidence="8">
    <location>
        <begin position="246"/>
        <end position="268"/>
    </location>
</feature>
<dbReference type="RefSeq" id="WP_070091829.1">
    <property type="nucleotide sequence ID" value="NZ_CP016634.1"/>
</dbReference>
<dbReference type="AlphaFoldDB" id="A0A1B2F6E5"/>
<reference evidence="9" key="1">
    <citation type="submission" date="2016-07" db="EMBL/GenBank/DDBJ databases">
        <title>New class B carbapenemase carried by novel plasmid in Pseudomonas putida enviromental strain in eastern Amazonia.</title>
        <authorList>
            <person name="Souza C.O."/>
            <person name="Lima K.V."/>
            <person name="Brasiliense D.M."/>
            <person name="Perez-Chaparro P.J."/>
            <person name="Mamizuka E.M."/>
            <person name="Lima M.O."/>
            <person name="Lima L.N."/>
            <person name="McCulloch J.A."/>
        </authorList>
    </citation>
    <scope>NUCLEOTIDE SEQUENCE [LARGE SCALE GENOMIC DNA]</scope>
    <source>
        <strain evidence="9">IEC33019</strain>
    </source>
</reference>
<dbReference type="GO" id="GO:0022857">
    <property type="term" value="F:transmembrane transporter activity"/>
    <property type="evidence" value="ECO:0007669"/>
    <property type="project" value="InterPro"/>
</dbReference>
<evidence type="ECO:0000313" key="9">
    <source>
        <dbReference type="EMBL" id="ANY87770.1"/>
    </source>
</evidence>
<organism evidence="9">
    <name type="scientific">Pseudomonas putida</name>
    <name type="common">Arthrobacter siderocapsulatus</name>
    <dbReference type="NCBI Taxonomy" id="303"/>
    <lineage>
        <taxon>Bacteria</taxon>
        <taxon>Pseudomonadati</taxon>
        <taxon>Pseudomonadota</taxon>
        <taxon>Gammaproteobacteria</taxon>
        <taxon>Pseudomonadales</taxon>
        <taxon>Pseudomonadaceae</taxon>
        <taxon>Pseudomonas</taxon>
    </lineage>
</organism>
<evidence type="ECO:0000256" key="2">
    <source>
        <dbReference type="ARBA" id="ARBA00005658"/>
    </source>
</evidence>
<feature type="transmembrane region" description="Helical" evidence="8">
    <location>
        <begin position="103"/>
        <end position="124"/>
    </location>
</feature>
<feature type="transmembrane region" description="Helical" evidence="8">
    <location>
        <begin position="484"/>
        <end position="504"/>
    </location>
</feature>
<dbReference type="EMBL" id="CP016634">
    <property type="protein sequence ID" value="ANY87770.1"/>
    <property type="molecule type" value="Genomic_DNA"/>
</dbReference>
<protein>
    <submittedName>
        <fullName evidence="9">Glycine betaine transporter BetL</fullName>
    </submittedName>
</protein>
<evidence type="ECO:0000256" key="5">
    <source>
        <dbReference type="ARBA" id="ARBA00022692"/>
    </source>
</evidence>
<feature type="transmembrane region" description="Helical" evidence="8">
    <location>
        <begin position="360"/>
        <end position="378"/>
    </location>
</feature>
<evidence type="ECO:0000256" key="1">
    <source>
        <dbReference type="ARBA" id="ARBA00004651"/>
    </source>
</evidence>
<dbReference type="InterPro" id="IPR000060">
    <property type="entry name" value="BCCT_transptr"/>
</dbReference>
<feature type="transmembrane region" description="Helical" evidence="8">
    <location>
        <begin position="24"/>
        <end position="45"/>
    </location>
</feature>
<comment type="similarity">
    <text evidence="2">Belongs to the BCCT transporter (TC 2.A.15) family.</text>
</comment>
<proteinExistence type="inferred from homology"/>
<feature type="transmembrane region" description="Helical" evidence="8">
    <location>
        <begin position="65"/>
        <end position="83"/>
    </location>
</feature>
<evidence type="ECO:0000256" key="7">
    <source>
        <dbReference type="ARBA" id="ARBA00023136"/>
    </source>
</evidence>
<keyword evidence="7 8" id="KW-0472">Membrane</keyword>
<keyword evidence="3" id="KW-0813">Transport</keyword>
<evidence type="ECO:0000256" key="4">
    <source>
        <dbReference type="ARBA" id="ARBA00022475"/>
    </source>
</evidence>
<feature type="transmembrane region" description="Helical" evidence="8">
    <location>
        <begin position="456"/>
        <end position="478"/>
    </location>
</feature>
<comment type="subcellular location">
    <subcellularLocation>
        <location evidence="1">Cell membrane</location>
        <topology evidence="1">Multi-pass membrane protein</topology>
    </subcellularLocation>
</comment>
<evidence type="ECO:0000256" key="6">
    <source>
        <dbReference type="ARBA" id="ARBA00022989"/>
    </source>
</evidence>
<gene>
    <name evidence="9" type="primary">betL_2</name>
    <name evidence="9" type="ORF">IEC33019_2216</name>
</gene>
<feature type="transmembrane region" description="Helical" evidence="8">
    <location>
        <begin position="161"/>
        <end position="180"/>
    </location>
</feature>
<accession>A0A1B2F6E5</accession>
<dbReference type="PANTHER" id="PTHR30047:SF7">
    <property type="entry name" value="HIGH-AFFINITY CHOLINE TRANSPORT PROTEIN"/>
    <property type="match status" value="1"/>
</dbReference>
<name>A0A1B2F6E5_PSEPU</name>
<feature type="transmembrane region" description="Helical" evidence="8">
    <location>
        <begin position="214"/>
        <end position="240"/>
    </location>
</feature>
<keyword evidence="6 8" id="KW-1133">Transmembrane helix</keyword>
<dbReference type="GO" id="GO:0005886">
    <property type="term" value="C:plasma membrane"/>
    <property type="evidence" value="ECO:0007669"/>
    <property type="project" value="UniProtKB-SubCell"/>
</dbReference>
<evidence type="ECO:0000256" key="8">
    <source>
        <dbReference type="SAM" id="Phobius"/>
    </source>
</evidence>
<feature type="transmembrane region" description="Helical" evidence="8">
    <location>
        <begin position="417"/>
        <end position="444"/>
    </location>
</feature>
<keyword evidence="4" id="KW-1003">Cell membrane</keyword>
<sequence>MKNPTTLPADDQTLRLPLSRDIDWPLFLISGGFLGAFLLAALIDIDAVSALVNTLFAWSTKAFGLYWQVLMLATFLVSLAIGFSKCGRVRLGGVTQRPDISTFNWIAVIMCALLAGGGAFWAAAEPLMHFASPPPLFAGLQPHSEAAATTALAQSFVHWGFLAWAVLGSLLAIVLMHLHYDKGLPLAPRTLLYPLFGERALKGPIGTLADATSIIAVVAGTIGPIGFLGLQISSALHAVWGVPNGIVTQSVTIVLVTAMYTVSCLVGLKGIRFVSEINVWLMIGLAVFMVVFGPTLFILGGFPQAFALHVEHFIPMTMFRADPKWLDWWTVFYWGWFIGYAPMVALYVARISRGRTIREIIMTLSIIAPLVTMFWFTVVGGTGIGLELQTPGIVTAHGAQPEDLLLGVTQNLPLGGLISALFLFLSFISVATNGDAMAFTVALAMSSNDKPKKWLCGFWAIGMGLAAVVLITIGAGGVTALQSFIVITAVPVSLVILPALWDAVRIARHMAREQGV</sequence>
<dbReference type="PANTHER" id="PTHR30047">
    <property type="entry name" value="HIGH-AFFINITY CHOLINE TRANSPORT PROTEIN-RELATED"/>
    <property type="match status" value="1"/>
</dbReference>
<evidence type="ECO:0000256" key="3">
    <source>
        <dbReference type="ARBA" id="ARBA00022448"/>
    </source>
</evidence>